<dbReference type="InterPro" id="IPR011009">
    <property type="entry name" value="Kinase-like_dom_sf"/>
</dbReference>
<dbReference type="GO" id="GO:0005524">
    <property type="term" value="F:ATP binding"/>
    <property type="evidence" value="ECO:0007669"/>
    <property type="project" value="UniProtKB-KW"/>
</dbReference>
<dbReference type="OrthoDB" id="8693905at2759"/>
<keyword evidence="1" id="KW-0808">Transferase</keyword>
<evidence type="ECO:0000313" key="8">
    <source>
        <dbReference type="RefSeq" id="XP_022096831.1"/>
    </source>
</evidence>
<dbReference type="PANTHER" id="PTHR48016:SF56">
    <property type="entry name" value="MAPKK KINASE"/>
    <property type="match status" value="1"/>
</dbReference>
<feature type="region of interest" description="Disordered" evidence="5">
    <location>
        <begin position="216"/>
        <end position="248"/>
    </location>
</feature>
<evidence type="ECO:0000259" key="6">
    <source>
        <dbReference type="PROSITE" id="PS50011"/>
    </source>
</evidence>
<sequence>MVLFISAYYPESSTLQQLINQSVLGQGRSLLITQQVLWAVLYLHSQEIIHKDIKPDNILMLPGDRALLIDFGLATQQTETFQADEALKGTECYMAPEIAGGQKHDGRVDVWSTICTLLCMISGHPPWSQRFKGVRIKIYIIAMSQAPLEDIPPNAHPRMRRFLQQTLVKDFLERPTAAQALELLPLDIVEETFNCLAVAVETEAESEPMEVSAAIPDDVLAGPLTPWTPRGPEDGLPQFPPSPAARPDSRLVENEMSLSHLFISPEDREEQRGVDASGADEDMYGPPSDVDGPEIFNDGAIQDRSLGSRSGTSSVGGRKLPRQPSCNAANFDLPWPIRGDFGGASQAAASFMQDEPANPSGTSAASASFELQPMSLSGSSRDFHSISTAHARIAEAGWLPSLEGIPRDEPDIGGAGAAAAIDTSGVDTNSPRHSAEDMASVTDTAESVSSAISFGSVINIYAEGARLMRMKVDLDFTARQLVKEIVRQPDYLQSKLKEKEFTLCWQASQGAIDLHHTFGRGEHHVVAVATSAVGVWLWRSNCNGQITLATQAE</sequence>
<evidence type="ECO:0000256" key="3">
    <source>
        <dbReference type="ARBA" id="ARBA00022777"/>
    </source>
</evidence>
<keyword evidence="3" id="KW-0418">Kinase</keyword>
<dbReference type="PROSITE" id="PS00108">
    <property type="entry name" value="PROTEIN_KINASE_ST"/>
    <property type="match status" value="1"/>
</dbReference>
<dbReference type="PROSITE" id="PS50011">
    <property type="entry name" value="PROTEIN_KINASE_DOM"/>
    <property type="match status" value="1"/>
</dbReference>
<protein>
    <submittedName>
        <fullName evidence="8">Serine/threonine-protein kinase pakG-like</fullName>
    </submittedName>
</protein>
<dbReference type="GO" id="GO:0004672">
    <property type="term" value="F:protein kinase activity"/>
    <property type="evidence" value="ECO:0007669"/>
    <property type="project" value="InterPro"/>
</dbReference>
<reference evidence="8" key="1">
    <citation type="submission" date="2025-08" db="UniProtKB">
        <authorList>
            <consortium name="RefSeq"/>
        </authorList>
    </citation>
    <scope>IDENTIFICATION</scope>
</reference>
<dbReference type="RefSeq" id="XP_022096831.1">
    <property type="nucleotide sequence ID" value="XM_022241139.1"/>
</dbReference>
<proteinExistence type="predicted"/>
<evidence type="ECO:0000256" key="5">
    <source>
        <dbReference type="SAM" id="MobiDB-lite"/>
    </source>
</evidence>
<gene>
    <name evidence="8" type="primary">LOC110982598</name>
</gene>
<dbReference type="Gene3D" id="1.10.510.10">
    <property type="entry name" value="Transferase(Phosphotransferase) domain 1"/>
    <property type="match status" value="1"/>
</dbReference>
<feature type="region of interest" description="Disordered" evidence="5">
    <location>
        <begin position="260"/>
        <end position="327"/>
    </location>
</feature>
<dbReference type="InterPro" id="IPR050538">
    <property type="entry name" value="MAP_kinase_kinase_kinase"/>
</dbReference>
<evidence type="ECO:0000313" key="7">
    <source>
        <dbReference type="Proteomes" id="UP000694845"/>
    </source>
</evidence>
<feature type="compositionally biased region" description="Low complexity" evidence="5">
    <location>
        <begin position="304"/>
        <end position="318"/>
    </location>
</feature>
<dbReference type="Proteomes" id="UP000694845">
    <property type="component" value="Unplaced"/>
</dbReference>
<dbReference type="SUPFAM" id="SSF56112">
    <property type="entry name" value="Protein kinase-like (PK-like)"/>
    <property type="match status" value="1"/>
</dbReference>
<evidence type="ECO:0000256" key="1">
    <source>
        <dbReference type="ARBA" id="ARBA00022679"/>
    </source>
</evidence>
<keyword evidence="4" id="KW-0067">ATP-binding</keyword>
<dbReference type="SMART" id="SM00220">
    <property type="entry name" value="S_TKc"/>
    <property type="match status" value="1"/>
</dbReference>
<dbReference type="PANTHER" id="PTHR48016">
    <property type="entry name" value="MAP KINASE KINASE KINASE SSK2-RELATED-RELATED"/>
    <property type="match status" value="1"/>
</dbReference>
<accession>A0A8B7Z066</accession>
<keyword evidence="2" id="KW-0547">Nucleotide-binding</keyword>
<evidence type="ECO:0000256" key="2">
    <source>
        <dbReference type="ARBA" id="ARBA00022741"/>
    </source>
</evidence>
<dbReference type="KEGG" id="aplc:110982598"/>
<dbReference type="GeneID" id="110982598"/>
<dbReference type="InterPro" id="IPR000719">
    <property type="entry name" value="Prot_kinase_dom"/>
</dbReference>
<keyword evidence="7" id="KW-1185">Reference proteome</keyword>
<name>A0A8B7Z066_ACAPL</name>
<dbReference type="AlphaFoldDB" id="A0A8B7Z066"/>
<dbReference type="InterPro" id="IPR008271">
    <property type="entry name" value="Ser/Thr_kinase_AS"/>
</dbReference>
<organism evidence="7 8">
    <name type="scientific">Acanthaster planci</name>
    <name type="common">Crown-of-thorns starfish</name>
    <dbReference type="NCBI Taxonomy" id="133434"/>
    <lineage>
        <taxon>Eukaryota</taxon>
        <taxon>Metazoa</taxon>
        <taxon>Echinodermata</taxon>
        <taxon>Eleutherozoa</taxon>
        <taxon>Asterozoa</taxon>
        <taxon>Asteroidea</taxon>
        <taxon>Valvatacea</taxon>
        <taxon>Valvatida</taxon>
        <taxon>Acanthasteridae</taxon>
        <taxon>Acanthaster</taxon>
    </lineage>
</organism>
<feature type="domain" description="Protein kinase" evidence="6">
    <location>
        <begin position="1"/>
        <end position="193"/>
    </location>
</feature>
<evidence type="ECO:0000256" key="4">
    <source>
        <dbReference type="ARBA" id="ARBA00022840"/>
    </source>
</evidence>
<dbReference type="Pfam" id="PF00069">
    <property type="entry name" value="Pkinase"/>
    <property type="match status" value="1"/>
</dbReference>